<dbReference type="Proteomes" id="UP000325081">
    <property type="component" value="Unassembled WGS sequence"/>
</dbReference>
<feature type="compositionally biased region" description="Basic and acidic residues" evidence="1">
    <location>
        <begin position="497"/>
        <end position="511"/>
    </location>
</feature>
<evidence type="ECO:0000313" key="2">
    <source>
        <dbReference type="EMBL" id="GER28546.1"/>
    </source>
</evidence>
<dbReference type="AlphaFoldDB" id="A0A5A7P7L8"/>
<feature type="compositionally biased region" description="Polar residues" evidence="1">
    <location>
        <begin position="375"/>
        <end position="388"/>
    </location>
</feature>
<feature type="region of interest" description="Disordered" evidence="1">
    <location>
        <begin position="232"/>
        <end position="396"/>
    </location>
</feature>
<feature type="compositionally biased region" description="Basic and acidic residues" evidence="1">
    <location>
        <begin position="453"/>
        <end position="469"/>
    </location>
</feature>
<organism evidence="2 3">
    <name type="scientific">Striga asiatica</name>
    <name type="common">Asiatic witchweed</name>
    <name type="synonym">Buchnera asiatica</name>
    <dbReference type="NCBI Taxonomy" id="4170"/>
    <lineage>
        <taxon>Eukaryota</taxon>
        <taxon>Viridiplantae</taxon>
        <taxon>Streptophyta</taxon>
        <taxon>Embryophyta</taxon>
        <taxon>Tracheophyta</taxon>
        <taxon>Spermatophyta</taxon>
        <taxon>Magnoliopsida</taxon>
        <taxon>eudicotyledons</taxon>
        <taxon>Gunneridae</taxon>
        <taxon>Pentapetalae</taxon>
        <taxon>asterids</taxon>
        <taxon>lamiids</taxon>
        <taxon>Lamiales</taxon>
        <taxon>Orobanchaceae</taxon>
        <taxon>Buchnereae</taxon>
        <taxon>Striga</taxon>
    </lineage>
</organism>
<feature type="compositionally biased region" description="Low complexity" evidence="1">
    <location>
        <begin position="475"/>
        <end position="485"/>
    </location>
</feature>
<sequence length="636" mass="68451">MAGGRAELNSHGGATATAEYQTVYVDTNLDTHLVMLVSNSDTISDFKEKIVVEHRKSFPEIGCTLVNSIKVKREMKLYHVTDAMLVWRAFDGVEGNWVVSVDASSTGKCRDVCTIPMSLPNSGIKKAKAKKKKKKAARKNLEKSGTEQTYVAATEKDMEKKSQGSPGYQTEFPIIGKDNPERKPENYGEEINFKQAGQTTSDIATPTATPADLKADQTTSQITCNIATPTATPADLKAGQTTSNIATPTATPTDLKAGQTTSDIAATTATPTHLKEPRQSNKEMKTMKEQKKKSSPSVSIPTESSLLNKKNIPSKRKNPEEVLGKRGDKRSQSGRIVVNKKSQGSPGYQTEFPIIGKDNPERKPENYGEEINFKQAGQTTSDIATPTATPADLKADQTTSQITCNIATPTATPADLKAGQTTSNIATPTATPTDLKAGQTTSDIAATTATPTHLKEPRQSNKEMKTMKEQKKKSSPSVSIPTESSLLNKKNIPSKRKNPEEVLGKRGDKRSQSGRIVVNKSLLSRPVFRDNSSESSSGKNESTHSSGKNESTHSSGSSSSSDSDSDSDSSTTSDDSDGPTNAQGKSDGDGEKELEYFRSHNITLEMILRSSEGYKKALAAAKMNEEADKAEFGPNS</sequence>
<feature type="region of interest" description="Disordered" evidence="1">
    <location>
        <begin position="132"/>
        <end position="216"/>
    </location>
</feature>
<keyword evidence="3" id="KW-1185">Reference proteome</keyword>
<feature type="compositionally biased region" description="Low complexity" evidence="1">
    <location>
        <begin position="295"/>
        <end position="305"/>
    </location>
</feature>
<name>A0A5A7P7L8_STRAF</name>
<dbReference type="EMBL" id="BKCP01002669">
    <property type="protein sequence ID" value="GER28546.1"/>
    <property type="molecule type" value="Genomic_DNA"/>
</dbReference>
<gene>
    <name evidence="2" type="ORF">STAS_04350</name>
</gene>
<feature type="compositionally biased region" description="Polar residues" evidence="1">
    <location>
        <begin position="239"/>
        <end position="271"/>
    </location>
</feature>
<feature type="compositionally biased region" description="Basic and acidic residues" evidence="1">
    <location>
        <begin position="586"/>
        <end position="596"/>
    </location>
</feature>
<feature type="compositionally biased region" description="Basic and acidic residues" evidence="1">
    <location>
        <begin position="273"/>
        <end position="289"/>
    </location>
</feature>
<feature type="compositionally biased region" description="Polar residues" evidence="1">
    <location>
        <begin position="419"/>
        <end position="451"/>
    </location>
</feature>
<feature type="compositionally biased region" description="Low complexity" evidence="1">
    <location>
        <begin position="554"/>
        <end position="573"/>
    </location>
</feature>
<proteinExistence type="predicted"/>
<feature type="compositionally biased region" description="Low complexity" evidence="1">
    <location>
        <begin position="533"/>
        <end position="546"/>
    </location>
</feature>
<feature type="compositionally biased region" description="Polar residues" evidence="1">
    <location>
        <begin position="195"/>
        <end position="208"/>
    </location>
</feature>
<reference evidence="3" key="1">
    <citation type="journal article" date="2019" name="Curr. Biol.">
        <title>Genome Sequence of Striga asiatica Provides Insight into the Evolution of Plant Parasitism.</title>
        <authorList>
            <person name="Yoshida S."/>
            <person name="Kim S."/>
            <person name="Wafula E.K."/>
            <person name="Tanskanen J."/>
            <person name="Kim Y.M."/>
            <person name="Honaas L."/>
            <person name="Yang Z."/>
            <person name="Spallek T."/>
            <person name="Conn C.E."/>
            <person name="Ichihashi Y."/>
            <person name="Cheong K."/>
            <person name="Cui S."/>
            <person name="Der J.P."/>
            <person name="Gundlach H."/>
            <person name="Jiao Y."/>
            <person name="Hori C."/>
            <person name="Ishida J.K."/>
            <person name="Kasahara H."/>
            <person name="Kiba T."/>
            <person name="Kim M.S."/>
            <person name="Koo N."/>
            <person name="Laohavisit A."/>
            <person name="Lee Y.H."/>
            <person name="Lumba S."/>
            <person name="McCourt P."/>
            <person name="Mortimer J.C."/>
            <person name="Mutuku J.M."/>
            <person name="Nomura T."/>
            <person name="Sasaki-Sekimoto Y."/>
            <person name="Seto Y."/>
            <person name="Wang Y."/>
            <person name="Wakatake T."/>
            <person name="Sakakibara H."/>
            <person name="Demura T."/>
            <person name="Yamaguchi S."/>
            <person name="Yoneyama K."/>
            <person name="Manabe R.I."/>
            <person name="Nelson D.C."/>
            <person name="Schulman A.H."/>
            <person name="Timko M.P."/>
            <person name="dePamphilis C.W."/>
            <person name="Choi D."/>
            <person name="Shirasu K."/>
        </authorList>
    </citation>
    <scope>NUCLEOTIDE SEQUENCE [LARGE SCALE GENOMIC DNA]</scope>
    <source>
        <strain evidence="3">cv. UVA1</strain>
    </source>
</reference>
<evidence type="ECO:0000256" key="1">
    <source>
        <dbReference type="SAM" id="MobiDB-lite"/>
    </source>
</evidence>
<dbReference type="OrthoDB" id="1093005at2759"/>
<accession>A0A5A7P7L8</accession>
<protein>
    <submittedName>
        <fullName evidence="2">COP1-interacting protein 4</fullName>
    </submittedName>
</protein>
<evidence type="ECO:0000313" key="3">
    <source>
        <dbReference type="Proteomes" id="UP000325081"/>
    </source>
</evidence>
<feature type="compositionally biased region" description="Basic and acidic residues" evidence="1">
    <location>
        <begin position="317"/>
        <end position="331"/>
    </location>
</feature>
<feature type="region of interest" description="Disordered" evidence="1">
    <location>
        <begin position="410"/>
        <end position="596"/>
    </location>
</feature>
<comment type="caution">
    <text evidence="2">The sequence shown here is derived from an EMBL/GenBank/DDBJ whole genome shotgun (WGS) entry which is preliminary data.</text>
</comment>